<evidence type="ECO:0000256" key="2">
    <source>
        <dbReference type="ARBA" id="ARBA00022737"/>
    </source>
</evidence>
<organism evidence="8 9">
    <name type="scientific">Ridgeia piscesae</name>
    <name type="common">Tubeworm</name>
    <dbReference type="NCBI Taxonomy" id="27915"/>
    <lineage>
        <taxon>Eukaryota</taxon>
        <taxon>Metazoa</taxon>
        <taxon>Spiralia</taxon>
        <taxon>Lophotrochozoa</taxon>
        <taxon>Annelida</taxon>
        <taxon>Polychaeta</taxon>
        <taxon>Sedentaria</taxon>
        <taxon>Canalipalpata</taxon>
        <taxon>Sabellida</taxon>
        <taxon>Siboglinidae</taxon>
        <taxon>Ridgeia</taxon>
    </lineage>
</organism>
<evidence type="ECO:0000256" key="3">
    <source>
        <dbReference type="ARBA" id="ARBA00022833"/>
    </source>
</evidence>
<feature type="domain" description="LIM zinc-binding" evidence="7">
    <location>
        <begin position="228"/>
        <end position="290"/>
    </location>
</feature>
<dbReference type="PANTHER" id="PTHR45787">
    <property type="entry name" value="LD11652P"/>
    <property type="match status" value="1"/>
</dbReference>
<dbReference type="GO" id="GO:0046872">
    <property type="term" value="F:metal ion binding"/>
    <property type="evidence" value="ECO:0007669"/>
    <property type="project" value="UniProtKB-KW"/>
</dbReference>
<reference evidence="8" key="1">
    <citation type="journal article" date="2023" name="Mol. Biol. Evol.">
        <title>Third-Generation Sequencing Reveals the Adaptive Role of the Epigenome in Three Deep-Sea Polychaetes.</title>
        <authorList>
            <person name="Perez M."/>
            <person name="Aroh O."/>
            <person name="Sun Y."/>
            <person name="Lan Y."/>
            <person name="Juniper S.K."/>
            <person name="Young C.R."/>
            <person name="Angers B."/>
            <person name="Qian P.Y."/>
        </authorList>
    </citation>
    <scope>NUCLEOTIDE SEQUENCE</scope>
    <source>
        <strain evidence="8">R07B-5</strain>
    </source>
</reference>
<dbReference type="EMBL" id="JAODUO010002078">
    <property type="protein sequence ID" value="KAK2155383.1"/>
    <property type="molecule type" value="Genomic_DNA"/>
</dbReference>
<evidence type="ECO:0000313" key="8">
    <source>
        <dbReference type="EMBL" id="KAK2155383.1"/>
    </source>
</evidence>
<dbReference type="AlphaFoldDB" id="A0AAD9JMU9"/>
<evidence type="ECO:0000256" key="5">
    <source>
        <dbReference type="PROSITE-ProRule" id="PRU00125"/>
    </source>
</evidence>
<dbReference type="Pfam" id="PF00412">
    <property type="entry name" value="LIM"/>
    <property type="match status" value="1"/>
</dbReference>
<keyword evidence="1 5" id="KW-0479">Metal-binding</keyword>
<dbReference type="PANTHER" id="PTHR45787:SF13">
    <property type="entry name" value="LD11652P"/>
    <property type="match status" value="1"/>
</dbReference>
<dbReference type="PROSITE" id="PS00478">
    <property type="entry name" value="LIM_DOMAIN_1"/>
    <property type="match status" value="1"/>
</dbReference>
<dbReference type="CDD" id="cd09386">
    <property type="entry name" value="LIM1_LMO4"/>
    <property type="match status" value="1"/>
</dbReference>
<dbReference type="Gene3D" id="2.10.110.10">
    <property type="entry name" value="Cysteine Rich Protein"/>
    <property type="match status" value="1"/>
</dbReference>
<name>A0AAD9JMU9_RIDPI</name>
<evidence type="ECO:0000256" key="4">
    <source>
        <dbReference type="ARBA" id="ARBA00023038"/>
    </source>
</evidence>
<feature type="region of interest" description="Disordered" evidence="6">
    <location>
        <begin position="99"/>
        <end position="159"/>
    </location>
</feature>
<feature type="region of interest" description="Disordered" evidence="6">
    <location>
        <begin position="196"/>
        <end position="215"/>
    </location>
</feature>
<dbReference type="InterPro" id="IPR001781">
    <property type="entry name" value="Znf_LIM"/>
</dbReference>
<dbReference type="PROSITE" id="PS50023">
    <property type="entry name" value="LIM_DOMAIN_2"/>
    <property type="match status" value="1"/>
</dbReference>
<keyword evidence="3 5" id="KW-0862">Zinc</keyword>
<evidence type="ECO:0000256" key="6">
    <source>
        <dbReference type="SAM" id="MobiDB-lite"/>
    </source>
</evidence>
<keyword evidence="4 5" id="KW-0440">LIM domain</keyword>
<sequence>MTLWRPGRGLVISAIGAGQRVRGGGDSRESGVLSASYLRSVGCCRAVRSGVIVSLAIASCNDNGPAVTPMSRGIFSTSRLISHADLYIHLPVDSPVVKTGGVDSSPSRDGANLSVCPGTETGSTDRLTISRHATDALPDDGTGTPPGGNPQRDDPDRIPTSADAAARAMNGTGSGVGGVCAPGTANLVAALNDNGKPGMNNNNNNNNNTISATISNNNNNNDGGAVPKVCAGCGTKIVDRFLLHAMERYWHTGCLKCSCCQAHLGEIGRSCFTKAGMILCKHDYIRSDRRVRYCTPEMNASCRQG</sequence>
<dbReference type="SMART" id="SM00132">
    <property type="entry name" value="LIM"/>
    <property type="match status" value="1"/>
</dbReference>
<keyword evidence="2" id="KW-0677">Repeat</keyword>
<evidence type="ECO:0000256" key="1">
    <source>
        <dbReference type="ARBA" id="ARBA00022723"/>
    </source>
</evidence>
<evidence type="ECO:0000259" key="7">
    <source>
        <dbReference type="PROSITE" id="PS50023"/>
    </source>
</evidence>
<feature type="compositionally biased region" description="Low complexity" evidence="6">
    <location>
        <begin position="200"/>
        <end position="215"/>
    </location>
</feature>
<dbReference type="Proteomes" id="UP001209878">
    <property type="component" value="Unassembled WGS sequence"/>
</dbReference>
<accession>A0AAD9JMU9</accession>
<gene>
    <name evidence="8" type="ORF">NP493_2082g00004</name>
</gene>
<dbReference type="FunFam" id="2.10.110.10:FF:000015">
    <property type="entry name" value="LIM domain only 3"/>
    <property type="match status" value="1"/>
</dbReference>
<dbReference type="SUPFAM" id="SSF57716">
    <property type="entry name" value="Glucocorticoid receptor-like (DNA-binding domain)"/>
    <property type="match status" value="2"/>
</dbReference>
<protein>
    <recommendedName>
        <fullName evidence="7">LIM zinc-binding domain-containing protein</fullName>
    </recommendedName>
</protein>
<proteinExistence type="predicted"/>
<comment type="caution">
    <text evidence="8">The sequence shown here is derived from an EMBL/GenBank/DDBJ whole genome shotgun (WGS) entry which is preliminary data.</text>
</comment>
<evidence type="ECO:0000313" key="9">
    <source>
        <dbReference type="Proteomes" id="UP001209878"/>
    </source>
</evidence>
<dbReference type="InterPro" id="IPR050945">
    <property type="entry name" value="LMO_RBTN_TF"/>
</dbReference>
<keyword evidence="9" id="KW-1185">Reference proteome</keyword>